<dbReference type="Proteomes" id="UP000054321">
    <property type="component" value="Unassembled WGS sequence"/>
</dbReference>
<evidence type="ECO:0000313" key="2">
    <source>
        <dbReference type="Proteomes" id="UP000054321"/>
    </source>
</evidence>
<evidence type="ECO:0000313" key="1">
    <source>
        <dbReference type="EMBL" id="KIN05781.1"/>
    </source>
</evidence>
<organism evidence="1 2">
    <name type="scientific">Oidiodendron maius (strain Zn)</name>
    <dbReference type="NCBI Taxonomy" id="913774"/>
    <lineage>
        <taxon>Eukaryota</taxon>
        <taxon>Fungi</taxon>
        <taxon>Dikarya</taxon>
        <taxon>Ascomycota</taxon>
        <taxon>Pezizomycotina</taxon>
        <taxon>Leotiomycetes</taxon>
        <taxon>Leotiomycetes incertae sedis</taxon>
        <taxon>Myxotrichaceae</taxon>
        <taxon>Oidiodendron</taxon>
    </lineage>
</organism>
<dbReference type="AlphaFoldDB" id="A0A0C3HBV9"/>
<gene>
    <name evidence="1" type="ORF">OIDMADRAFT_49296</name>
</gene>
<name>A0A0C3HBV9_OIDMZ</name>
<keyword evidence="2" id="KW-1185">Reference proteome</keyword>
<dbReference type="EMBL" id="KN832871">
    <property type="protein sequence ID" value="KIN05781.1"/>
    <property type="molecule type" value="Genomic_DNA"/>
</dbReference>
<sequence length="107" mass="11958">MALGSVIDWAGCWRSQRSDSTGKEEEEAKEEIVQSTVRTVAVGGGEVPRRRLLYGGYRELGNGESDRETMEKRYTVGGTPQKLPATVSDNQRPPKENRYRITLLLST</sequence>
<reference evidence="1 2" key="1">
    <citation type="submission" date="2014-04" db="EMBL/GenBank/DDBJ databases">
        <authorList>
            <consortium name="DOE Joint Genome Institute"/>
            <person name="Kuo A."/>
            <person name="Martino E."/>
            <person name="Perotto S."/>
            <person name="Kohler A."/>
            <person name="Nagy L.G."/>
            <person name="Floudas D."/>
            <person name="Copeland A."/>
            <person name="Barry K.W."/>
            <person name="Cichocki N."/>
            <person name="Veneault-Fourrey C."/>
            <person name="LaButti K."/>
            <person name="Lindquist E.A."/>
            <person name="Lipzen A."/>
            <person name="Lundell T."/>
            <person name="Morin E."/>
            <person name="Murat C."/>
            <person name="Sun H."/>
            <person name="Tunlid A."/>
            <person name="Henrissat B."/>
            <person name="Grigoriev I.V."/>
            <person name="Hibbett D.S."/>
            <person name="Martin F."/>
            <person name="Nordberg H.P."/>
            <person name="Cantor M.N."/>
            <person name="Hua S.X."/>
        </authorList>
    </citation>
    <scope>NUCLEOTIDE SEQUENCE [LARGE SCALE GENOMIC DNA]</scope>
    <source>
        <strain evidence="1 2">Zn</strain>
    </source>
</reference>
<accession>A0A0C3HBV9</accession>
<proteinExistence type="predicted"/>
<dbReference type="InParanoid" id="A0A0C3HBV9"/>
<protein>
    <submittedName>
        <fullName evidence="1">Uncharacterized protein</fullName>
    </submittedName>
</protein>
<reference evidence="2" key="2">
    <citation type="submission" date="2015-01" db="EMBL/GenBank/DDBJ databases">
        <title>Evolutionary Origins and Diversification of the Mycorrhizal Mutualists.</title>
        <authorList>
            <consortium name="DOE Joint Genome Institute"/>
            <consortium name="Mycorrhizal Genomics Consortium"/>
            <person name="Kohler A."/>
            <person name="Kuo A."/>
            <person name="Nagy L.G."/>
            <person name="Floudas D."/>
            <person name="Copeland A."/>
            <person name="Barry K.W."/>
            <person name="Cichocki N."/>
            <person name="Veneault-Fourrey C."/>
            <person name="LaButti K."/>
            <person name="Lindquist E.A."/>
            <person name="Lipzen A."/>
            <person name="Lundell T."/>
            <person name="Morin E."/>
            <person name="Murat C."/>
            <person name="Riley R."/>
            <person name="Ohm R."/>
            <person name="Sun H."/>
            <person name="Tunlid A."/>
            <person name="Henrissat B."/>
            <person name="Grigoriev I.V."/>
            <person name="Hibbett D.S."/>
            <person name="Martin F."/>
        </authorList>
    </citation>
    <scope>NUCLEOTIDE SEQUENCE [LARGE SCALE GENOMIC DNA]</scope>
    <source>
        <strain evidence="2">Zn</strain>
    </source>
</reference>
<dbReference type="HOGENOM" id="CLU_2210752_0_0_1"/>